<dbReference type="EMBL" id="BARS01040663">
    <property type="protein sequence ID" value="GAG38166.1"/>
    <property type="molecule type" value="Genomic_DNA"/>
</dbReference>
<proteinExistence type="predicted"/>
<organism evidence="1">
    <name type="scientific">marine sediment metagenome</name>
    <dbReference type="NCBI Taxonomy" id="412755"/>
    <lineage>
        <taxon>unclassified sequences</taxon>
        <taxon>metagenomes</taxon>
        <taxon>ecological metagenomes</taxon>
    </lineage>
</organism>
<reference evidence="1" key="1">
    <citation type="journal article" date="2014" name="Front. Microbiol.">
        <title>High frequency of phylogenetically diverse reductive dehalogenase-homologous genes in deep subseafloor sedimentary metagenomes.</title>
        <authorList>
            <person name="Kawai M."/>
            <person name="Futagami T."/>
            <person name="Toyoda A."/>
            <person name="Takaki Y."/>
            <person name="Nishi S."/>
            <person name="Hori S."/>
            <person name="Arai W."/>
            <person name="Tsubouchi T."/>
            <person name="Morono Y."/>
            <person name="Uchiyama I."/>
            <person name="Ito T."/>
            <person name="Fujiyama A."/>
            <person name="Inagaki F."/>
            <person name="Takami H."/>
        </authorList>
    </citation>
    <scope>NUCLEOTIDE SEQUENCE</scope>
    <source>
        <strain evidence="1">Expedition CK06-06</strain>
    </source>
</reference>
<gene>
    <name evidence="1" type="ORF">S01H1_61948</name>
</gene>
<dbReference type="AlphaFoldDB" id="X0YN78"/>
<accession>X0YN78</accession>
<name>X0YN78_9ZZZZ</name>
<sequence>AYHAPGALEIIIFVPFKIVQVPEVKSKKSHGKDGQNKAYR</sequence>
<evidence type="ECO:0000313" key="1">
    <source>
        <dbReference type="EMBL" id="GAG38166.1"/>
    </source>
</evidence>
<feature type="non-terminal residue" evidence="1">
    <location>
        <position position="1"/>
    </location>
</feature>
<comment type="caution">
    <text evidence="1">The sequence shown here is derived from an EMBL/GenBank/DDBJ whole genome shotgun (WGS) entry which is preliminary data.</text>
</comment>
<protein>
    <submittedName>
        <fullName evidence="1">Uncharacterized protein</fullName>
    </submittedName>
</protein>